<keyword evidence="3" id="KW-1185">Reference proteome</keyword>
<dbReference type="AlphaFoldDB" id="A0A165ECJ1"/>
<dbReference type="Proteomes" id="UP000077266">
    <property type="component" value="Unassembled WGS sequence"/>
</dbReference>
<gene>
    <name evidence="2" type="ORF">EXIGLDRAFT_698246</name>
</gene>
<protein>
    <submittedName>
        <fullName evidence="2">Uncharacterized protein</fullName>
    </submittedName>
</protein>
<dbReference type="EMBL" id="KV426150">
    <property type="protein sequence ID" value="KZV86603.1"/>
    <property type="molecule type" value="Genomic_DNA"/>
</dbReference>
<proteinExistence type="predicted"/>
<evidence type="ECO:0000313" key="3">
    <source>
        <dbReference type="Proteomes" id="UP000077266"/>
    </source>
</evidence>
<accession>A0A165ECJ1</accession>
<evidence type="ECO:0000313" key="2">
    <source>
        <dbReference type="EMBL" id="KZV86603.1"/>
    </source>
</evidence>
<feature type="region of interest" description="Disordered" evidence="1">
    <location>
        <begin position="426"/>
        <end position="460"/>
    </location>
</feature>
<name>A0A165ECJ1_EXIGL</name>
<evidence type="ECO:0000256" key="1">
    <source>
        <dbReference type="SAM" id="MobiDB-lite"/>
    </source>
</evidence>
<organism evidence="2 3">
    <name type="scientific">Exidia glandulosa HHB12029</name>
    <dbReference type="NCBI Taxonomy" id="1314781"/>
    <lineage>
        <taxon>Eukaryota</taxon>
        <taxon>Fungi</taxon>
        <taxon>Dikarya</taxon>
        <taxon>Basidiomycota</taxon>
        <taxon>Agaricomycotina</taxon>
        <taxon>Agaricomycetes</taxon>
        <taxon>Auriculariales</taxon>
        <taxon>Exidiaceae</taxon>
        <taxon>Exidia</taxon>
    </lineage>
</organism>
<reference evidence="2 3" key="1">
    <citation type="journal article" date="2016" name="Mol. Biol. Evol.">
        <title>Comparative Genomics of Early-Diverging Mushroom-Forming Fungi Provides Insights into the Origins of Lignocellulose Decay Capabilities.</title>
        <authorList>
            <person name="Nagy L.G."/>
            <person name="Riley R."/>
            <person name="Tritt A."/>
            <person name="Adam C."/>
            <person name="Daum C."/>
            <person name="Floudas D."/>
            <person name="Sun H."/>
            <person name="Yadav J.S."/>
            <person name="Pangilinan J."/>
            <person name="Larsson K.H."/>
            <person name="Matsuura K."/>
            <person name="Barry K."/>
            <person name="Labutti K."/>
            <person name="Kuo R."/>
            <person name="Ohm R.A."/>
            <person name="Bhattacharya S.S."/>
            <person name="Shirouzu T."/>
            <person name="Yoshinaga Y."/>
            <person name="Martin F.M."/>
            <person name="Grigoriev I.V."/>
            <person name="Hibbett D.S."/>
        </authorList>
    </citation>
    <scope>NUCLEOTIDE SEQUENCE [LARGE SCALE GENOMIC DNA]</scope>
    <source>
        <strain evidence="2 3">HHB12029</strain>
    </source>
</reference>
<dbReference type="InParanoid" id="A0A165ECJ1"/>
<sequence>MPESFALTPANTTSRTAGALVGASATLKIAQQAVQSVPIAGEIIGIITHIIELADKVDKNNEALRGLADKAAAFARDVDDSSSHARILSDTMTQRLERLRKLYVEEMTPHDGQFMQLRDCQVKKVDVIMKQETEHGTVVYLKARVDGVNELMVVRVCVNCPAIAERSRDDCDSKIVDLIATVSPSSQESHNVASKCRATIRAQYAKSSYAVHGTSLSSFLSMSASAHLEDLGIIWFPESSDALVVDDYGQPTVGAFDDLVSIGLLPRQRQVLAITSLYTAVRRLTVPSSKHSEEVGSVDDCHDATLKACFYAARGMSSQVDTIWEMLREKEFSIQIWKEALPIVDLSTMSPSVYLQGENYWRMLVKRSSWPQYIRSPASGTAYPHGIYPSAMESDELKGSFECFYIRQSLMAYKVRVRATLTSADRERRKREKLLGSERRANHTTQLRPDPRKRARQRES</sequence>
<feature type="compositionally biased region" description="Basic and acidic residues" evidence="1">
    <location>
        <begin position="449"/>
        <end position="460"/>
    </location>
</feature>